<evidence type="ECO:0000313" key="1">
    <source>
        <dbReference type="EMBL" id="GLK91254.1"/>
    </source>
</evidence>
<sequence length="71" mass="8035">MRFANVAKTGEFFAEMALQHTGHQAVHGTAYGGNLLKHGRAVSPLFERRFQRIQLPSYPAHTAQYAFFLSR</sequence>
<proteinExistence type="predicted"/>
<reference evidence="1" key="2">
    <citation type="submission" date="2023-01" db="EMBL/GenBank/DDBJ databases">
        <authorList>
            <person name="Sun Q."/>
            <person name="Evtushenko L."/>
        </authorList>
    </citation>
    <scope>NUCLEOTIDE SEQUENCE</scope>
    <source>
        <strain evidence="1">VKM B-2935</strain>
    </source>
</reference>
<dbReference type="AlphaFoldDB" id="A0A9W6NGX4"/>
<keyword evidence="2" id="KW-1185">Reference proteome</keyword>
<name>A0A9W6NGX4_9PSED</name>
<accession>A0A9W6NGX4</accession>
<comment type="caution">
    <text evidence="1">The sequence shown here is derived from an EMBL/GenBank/DDBJ whole genome shotgun (WGS) entry which is preliminary data.</text>
</comment>
<dbReference type="EMBL" id="BSFN01000018">
    <property type="protein sequence ID" value="GLK91254.1"/>
    <property type="molecule type" value="Genomic_DNA"/>
</dbReference>
<protein>
    <submittedName>
        <fullName evidence="1">Uncharacterized protein</fullName>
    </submittedName>
</protein>
<organism evidence="1 2">
    <name type="scientific">Pseudomonas turukhanskensis</name>
    <dbReference type="NCBI Taxonomy" id="1806536"/>
    <lineage>
        <taxon>Bacteria</taxon>
        <taxon>Pseudomonadati</taxon>
        <taxon>Pseudomonadota</taxon>
        <taxon>Gammaproteobacteria</taxon>
        <taxon>Pseudomonadales</taxon>
        <taxon>Pseudomonadaceae</taxon>
        <taxon>Pseudomonas</taxon>
    </lineage>
</organism>
<gene>
    <name evidence="1" type="ORF">GCM10017655_43180</name>
</gene>
<reference evidence="1" key="1">
    <citation type="journal article" date="2014" name="Int. J. Syst. Evol. Microbiol.">
        <title>Complete genome sequence of Corynebacterium casei LMG S-19264T (=DSM 44701T), isolated from a smear-ripened cheese.</title>
        <authorList>
            <consortium name="US DOE Joint Genome Institute (JGI-PGF)"/>
            <person name="Walter F."/>
            <person name="Albersmeier A."/>
            <person name="Kalinowski J."/>
            <person name="Ruckert C."/>
        </authorList>
    </citation>
    <scope>NUCLEOTIDE SEQUENCE</scope>
    <source>
        <strain evidence="1">VKM B-2935</strain>
    </source>
</reference>
<evidence type="ECO:0000313" key="2">
    <source>
        <dbReference type="Proteomes" id="UP001143328"/>
    </source>
</evidence>
<dbReference type="AntiFam" id="ANF00240">
    <property type="entry name" value="Shadow ORF (opposite frmR)"/>
</dbReference>
<dbReference type="Proteomes" id="UP001143328">
    <property type="component" value="Unassembled WGS sequence"/>
</dbReference>